<reference evidence="2" key="1">
    <citation type="journal article" date="2021" name="New Phytol.">
        <title>Evolutionary innovations through gain and loss of genes in the ectomycorrhizal Boletales.</title>
        <authorList>
            <person name="Wu G."/>
            <person name="Miyauchi S."/>
            <person name="Morin E."/>
            <person name="Kuo A."/>
            <person name="Drula E."/>
            <person name="Varga T."/>
            <person name="Kohler A."/>
            <person name="Feng B."/>
            <person name="Cao Y."/>
            <person name="Lipzen A."/>
            <person name="Daum C."/>
            <person name="Hundley H."/>
            <person name="Pangilinan J."/>
            <person name="Johnson J."/>
            <person name="Barry K."/>
            <person name="LaButti K."/>
            <person name="Ng V."/>
            <person name="Ahrendt S."/>
            <person name="Min B."/>
            <person name="Choi I.G."/>
            <person name="Park H."/>
            <person name="Plett J.M."/>
            <person name="Magnuson J."/>
            <person name="Spatafora J.W."/>
            <person name="Nagy L.G."/>
            <person name="Henrissat B."/>
            <person name="Grigoriev I.V."/>
            <person name="Yang Z.L."/>
            <person name="Xu J."/>
            <person name="Martin F.M."/>
        </authorList>
    </citation>
    <scope>NUCLEOTIDE SEQUENCE</scope>
    <source>
        <strain evidence="2">KKN 215</strain>
    </source>
</reference>
<feature type="region of interest" description="Disordered" evidence="1">
    <location>
        <begin position="137"/>
        <end position="174"/>
    </location>
</feature>
<feature type="region of interest" description="Disordered" evidence="1">
    <location>
        <begin position="1"/>
        <end position="74"/>
    </location>
</feature>
<evidence type="ECO:0000256" key="1">
    <source>
        <dbReference type="SAM" id="MobiDB-lite"/>
    </source>
</evidence>
<feature type="region of interest" description="Disordered" evidence="1">
    <location>
        <begin position="311"/>
        <end position="344"/>
    </location>
</feature>
<name>A0A8K0UGE5_9AGAR</name>
<dbReference type="InterPro" id="IPR038322">
    <property type="entry name" value="Pex19_C_sf"/>
</dbReference>
<dbReference type="GO" id="GO:0005778">
    <property type="term" value="C:peroxisomal membrane"/>
    <property type="evidence" value="ECO:0007669"/>
    <property type="project" value="TreeGrafter"/>
</dbReference>
<dbReference type="PANTHER" id="PTHR12774">
    <property type="entry name" value="PEROXISOMAL BIOGENESIS FACTOR 19"/>
    <property type="match status" value="1"/>
</dbReference>
<feature type="compositionally biased region" description="Low complexity" evidence="1">
    <location>
        <begin position="26"/>
        <end position="52"/>
    </location>
</feature>
<proteinExistence type="predicted"/>
<protein>
    <submittedName>
        <fullName evidence="2">Pex19-domain-containing protein</fullName>
    </submittedName>
</protein>
<dbReference type="Gene3D" id="1.20.120.900">
    <property type="entry name" value="Pex19, mPTS binding domain"/>
    <property type="match status" value="1"/>
</dbReference>
<feature type="compositionally biased region" description="Acidic residues" evidence="1">
    <location>
        <begin position="10"/>
        <end position="21"/>
    </location>
</feature>
<sequence>MSQQKKPVVVEDDVDDLDDVLEQFNSPAPSSKPATTAATPSTPSKLTTSTSIPLPPAPPPSAQQTKPKLGFDDLNLSDDFASELAKGMSELMREIAAEASPSGGTDGIAAMSEEDRDAEVNFRKLWEDMLVKDMDGMPGMEDLLGGPGGGKGKGKGKAGAEANAGTAAAPGADDDAFQRSIRKAMEKLKESETNLQAESAAGGDDPLEALLSSLGEGGGETEEELQGILESMMTQLMSKDILYEPLKELHEKFPKYLRDNADKINPDDKKRYDAQQALVTQILAVFDSPSYSDSNPEQGVKVVSLMNEMQSHGSPPAEIMGPLPPGLDMGADGLPKLPDNCSIM</sequence>
<dbReference type="GO" id="GO:0033328">
    <property type="term" value="F:peroxisome membrane targeting sequence binding"/>
    <property type="evidence" value="ECO:0007669"/>
    <property type="project" value="TreeGrafter"/>
</dbReference>
<dbReference type="EMBL" id="JAEVFJ010000039">
    <property type="protein sequence ID" value="KAH8088939.1"/>
    <property type="molecule type" value="Genomic_DNA"/>
</dbReference>
<gene>
    <name evidence="2" type="ORF">BXZ70DRAFT_501182</name>
</gene>
<accession>A0A8K0UGE5</accession>
<dbReference type="GO" id="GO:0045046">
    <property type="term" value="P:protein import into peroxisome membrane"/>
    <property type="evidence" value="ECO:0007669"/>
    <property type="project" value="TreeGrafter"/>
</dbReference>
<evidence type="ECO:0000313" key="3">
    <source>
        <dbReference type="Proteomes" id="UP000813824"/>
    </source>
</evidence>
<dbReference type="PANTHER" id="PTHR12774:SF2">
    <property type="entry name" value="PEROXISOMAL BIOGENESIS FACTOR 19"/>
    <property type="match status" value="1"/>
</dbReference>
<dbReference type="InterPro" id="IPR006708">
    <property type="entry name" value="Pex19"/>
</dbReference>
<dbReference type="OrthoDB" id="21292at2759"/>
<dbReference type="Proteomes" id="UP000813824">
    <property type="component" value="Unassembled WGS sequence"/>
</dbReference>
<comment type="caution">
    <text evidence="2">The sequence shown here is derived from an EMBL/GenBank/DDBJ whole genome shotgun (WGS) entry which is preliminary data.</text>
</comment>
<feature type="compositionally biased region" description="Low complexity" evidence="1">
    <location>
        <begin position="159"/>
        <end position="171"/>
    </location>
</feature>
<organism evidence="2 3">
    <name type="scientific">Cristinia sonorae</name>
    <dbReference type="NCBI Taxonomy" id="1940300"/>
    <lineage>
        <taxon>Eukaryota</taxon>
        <taxon>Fungi</taxon>
        <taxon>Dikarya</taxon>
        <taxon>Basidiomycota</taxon>
        <taxon>Agaricomycotina</taxon>
        <taxon>Agaricomycetes</taxon>
        <taxon>Agaricomycetidae</taxon>
        <taxon>Agaricales</taxon>
        <taxon>Pleurotineae</taxon>
        <taxon>Stephanosporaceae</taxon>
        <taxon>Cristinia</taxon>
    </lineage>
</organism>
<dbReference type="AlphaFoldDB" id="A0A8K0UGE5"/>
<evidence type="ECO:0000313" key="2">
    <source>
        <dbReference type="EMBL" id="KAH8088939.1"/>
    </source>
</evidence>
<dbReference type="Pfam" id="PF04614">
    <property type="entry name" value="Pex19"/>
    <property type="match status" value="1"/>
</dbReference>
<keyword evidence="3" id="KW-1185">Reference proteome</keyword>